<keyword evidence="2" id="KW-0812">Transmembrane</keyword>
<reference evidence="3" key="1">
    <citation type="journal article" date="2021" name="Nat. Commun.">
        <title>Genomic analyses provide insights into spinach domestication and the genetic basis of agronomic traits.</title>
        <authorList>
            <person name="Cai X."/>
            <person name="Sun X."/>
            <person name="Xu C."/>
            <person name="Sun H."/>
            <person name="Wang X."/>
            <person name="Ge C."/>
            <person name="Zhang Z."/>
            <person name="Wang Q."/>
            <person name="Fei Z."/>
            <person name="Jiao C."/>
            <person name="Wang Q."/>
        </authorList>
    </citation>
    <scope>NUCLEOTIDE SEQUENCE [LARGE SCALE GENOMIC DNA]</scope>
    <source>
        <strain evidence="3">cv. Varoflay</strain>
    </source>
</reference>
<proteinExistence type="predicted"/>
<reference evidence="4" key="2">
    <citation type="submission" date="2025-08" db="UniProtKB">
        <authorList>
            <consortium name="RefSeq"/>
        </authorList>
    </citation>
    <scope>IDENTIFICATION</scope>
    <source>
        <tissue evidence="4">Leaf</tissue>
    </source>
</reference>
<feature type="region of interest" description="Disordered" evidence="1">
    <location>
        <begin position="209"/>
        <end position="268"/>
    </location>
</feature>
<evidence type="ECO:0000256" key="1">
    <source>
        <dbReference type="SAM" id="MobiDB-lite"/>
    </source>
</evidence>
<feature type="compositionally biased region" description="Polar residues" evidence="1">
    <location>
        <begin position="212"/>
        <end position="222"/>
    </location>
</feature>
<evidence type="ECO:0000256" key="2">
    <source>
        <dbReference type="SAM" id="Phobius"/>
    </source>
</evidence>
<accession>A0ABM3QPX4</accession>
<feature type="region of interest" description="Disordered" evidence="1">
    <location>
        <begin position="163"/>
        <end position="188"/>
    </location>
</feature>
<protein>
    <submittedName>
        <fullName evidence="4">Uncharacterized protein</fullName>
    </submittedName>
</protein>
<keyword evidence="2" id="KW-0472">Membrane</keyword>
<feature type="transmembrane region" description="Helical" evidence="2">
    <location>
        <begin position="55"/>
        <end position="78"/>
    </location>
</feature>
<dbReference type="GeneID" id="130461361"/>
<feature type="compositionally biased region" description="Basic and acidic residues" evidence="1">
    <location>
        <begin position="168"/>
        <end position="184"/>
    </location>
</feature>
<dbReference type="Proteomes" id="UP000813463">
    <property type="component" value="Chromosome 5"/>
</dbReference>
<keyword evidence="2" id="KW-1133">Transmembrane helix</keyword>
<dbReference type="RefSeq" id="XP_056685418.1">
    <property type="nucleotide sequence ID" value="XM_056829440.1"/>
</dbReference>
<keyword evidence="3" id="KW-1185">Reference proteome</keyword>
<name>A0ABM3QPX4_SPIOL</name>
<evidence type="ECO:0000313" key="4">
    <source>
        <dbReference type="RefSeq" id="XP_056685418.1"/>
    </source>
</evidence>
<evidence type="ECO:0000313" key="3">
    <source>
        <dbReference type="Proteomes" id="UP000813463"/>
    </source>
</evidence>
<feature type="transmembrane region" description="Helical" evidence="2">
    <location>
        <begin position="90"/>
        <end position="114"/>
    </location>
</feature>
<gene>
    <name evidence="4" type="primary">LOC130461361</name>
</gene>
<sequence length="268" mass="29883">MKQCHIFIGARRHGNFAHNICPSRRAFLETLSGALIGDFRRVPTTIRRFPATTRLILFLVKLILFFAKFIPFFAKLILFFTKYFADLSRLVFAFLVFVILSSFFSLLAADLLVLGKGLKVLFKIFPPFIFCRGGRPIASFSSLLVTPKPCFVHYAEGMARTKQTADPTRLRLREGASTPPRERYSSTASAVDEEFAELFQEIDEYVEAGEQAASSSEGTASQAVGEPSVAPLSSAAEEQEAAPQLIRPRGREEAQLLPSEIHPDWTSI</sequence>
<organism evidence="3 4">
    <name type="scientific">Spinacia oleracea</name>
    <name type="common">Spinach</name>
    <dbReference type="NCBI Taxonomy" id="3562"/>
    <lineage>
        <taxon>Eukaryota</taxon>
        <taxon>Viridiplantae</taxon>
        <taxon>Streptophyta</taxon>
        <taxon>Embryophyta</taxon>
        <taxon>Tracheophyta</taxon>
        <taxon>Spermatophyta</taxon>
        <taxon>Magnoliopsida</taxon>
        <taxon>eudicotyledons</taxon>
        <taxon>Gunneridae</taxon>
        <taxon>Pentapetalae</taxon>
        <taxon>Caryophyllales</taxon>
        <taxon>Chenopodiaceae</taxon>
        <taxon>Chenopodioideae</taxon>
        <taxon>Anserineae</taxon>
        <taxon>Spinacia</taxon>
    </lineage>
</organism>
<feature type="compositionally biased region" description="Low complexity" evidence="1">
    <location>
        <begin position="230"/>
        <end position="245"/>
    </location>
</feature>